<evidence type="ECO:0000313" key="1">
    <source>
        <dbReference type="EMBL" id="GMM33660.1"/>
    </source>
</evidence>
<reference evidence="1 2" key="1">
    <citation type="journal article" date="2023" name="Elife">
        <title>Identification of key yeast species and microbe-microbe interactions impacting larval growth of Drosophila in the wild.</title>
        <authorList>
            <person name="Mure A."/>
            <person name="Sugiura Y."/>
            <person name="Maeda R."/>
            <person name="Honda K."/>
            <person name="Sakurai N."/>
            <person name="Takahashi Y."/>
            <person name="Watada M."/>
            <person name="Katoh T."/>
            <person name="Gotoh A."/>
            <person name="Gotoh Y."/>
            <person name="Taniguchi I."/>
            <person name="Nakamura K."/>
            <person name="Hayashi T."/>
            <person name="Katayama T."/>
            <person name="Uemura T."/>
            <person name="Hattori Y."/>
        </authorList>
    </citation>
    <scope>NUCLEOTIDE SEQUENCE [LARGE SCALE GENOMIC DNA]</scope>
    <source>
        <strain evidence="1 2">SC-9</strain>
    </source>
</reference>
<evidence type="ECO:0000313" key="2">
    <source>
        <dbReference type="Proteomes" id="UP001360560"/>
    </source>
</evidence>
<dbReference type="GeneID" id="90071639"/>
<accession>A0AAV5QGT7</accession>
<keyword evidence="2" id="KW-1185">Reference proteome</keyword>
<gene>
    <name evidence="1" type="ORF">DASC09_009850</name>
</gene>
<organism evidence="1 2">
    <name type="scientific">Saccharomycopsis crataegensis</name>
    <dbReference type="NCBI Taxonomy" id="43959"/>
    <lineage>
        <taxon>Eukaryota</taxon>
        <taxon>Fungi</taxon>
        <taxon>Dikarya</taxon>
        <taxon>Ascomycota</taxon>
        <taxon>Saccharomycotina</taxon>
        <taxon>Saccharomycetes</taxon>
        <taxon>Saccharomycopsidaceae</taxon>
        <taxon>Saccharomycopsis</taxon>
    </lineage>
</organism>
<dbReference type="RefSeq" id="XP_064850660.1">
    <property type="nucleotide sequence ID" value="XM_064994588.1"/>
</dbReference>
<sequence>MSSQTPSNATSSLVLSTNSLVSHIMAHTSFNSSSLLTSSLSETPQTFLIQSTTVSEARPQINLGVNDNKLNHTATSSVNGAMGFGGISWGVGELALLGITAVEVFCLL</sequence>
<proteinExistence type="predicted"/>
<dbReference type="Proteomes" id="UP001360560">
    <property type="component" value="Unassembled WGS sequence"/>
</dbReference>
<comment type="caution">
    <text evidence="1">The sequence shown here is derived from an EMBL/GenBank/DDBJ whole genome shotgun (WGS) entry which is preliminary data.</text>
</comment>
<dbReference type="EMBL" id="BTFZ01000002">
    <property type="protein sequence ID" value="GMM33660.1"/>
    <property type="molecule type" value="Genomic_DNA"/>
</dbReference>
<dbReference type="AlphaFoldDB" id="A0AAV5QGT7"/>
<name>A0AAV5QGT7_9ASCO</name>
<protein>
    <submittedName>
        <fullName evidence="1">Uncharacterized protein</fullName>
    </submittedName>
</protein>